<feature type="compositionally biased region" description="Polar residues" evidence="10">
    <location>
        <begin position="81"/>
        <end position="95"/>
    </location>
</feature>
<evidence type="ECO:0000256" key="6">
    <source>
        <dbReference type="ARBA" id="ARBA00023163"/>
    </source>
</evidence>
<organism evidence="11 12">
    <name type="scientific">Aplosporella prunicola CBS 121167</name>
    <dbReference type="NCBI Taxonomy" id="1176127"/>
    <lineage>
        <taxon>Eukaryota</taxon>
        <taxon>Fungi</taxon>
        <taxon>Dikarya</taxon>
        <taxon>Ascomycota</taxon>
        <taxon>Pezizomycotina</taxon>
        <taxon>Dothideomycetes</taxon>
        <taxon>Dothideomycetes incertae sedis</taxon>
        <taxon>Botryosphaeriales</taxon>
        <taxon>Aplosporellaceae</taxon>
        <taxon>Aplosporella</taxon>
    </lineage>
</organism>
<feature type="compositionally biased region" description="Low complexity" evidence="10">
    <location>
        <begin position="68"/>
        <end position="80"/>
    </location>
</feature>
<proteinExistence type="inferred from homology"/>
<evidence type="ECO:0000256" key="1">
    <source>
        <dbReference type="ARBA" id="ARBA00004123"/>
    </source>
</evidence>
<accession>A0A6A6BSC5</accession>
<keyword evidence="12" id="KW-1185">Reference proteome</keyword>
<evidence type="ECO:0000256" key="3">
    <source>
        <dbReference type="ARBA" id="ARBA00019615"/>
    </source>
</evidence>
<keyword evidence="6 9" id="KW-0804">Transcription</keyword>
<dbReference type="GO" id="GO:0003712">
    <property type="term" value="F:transcription coregulator activity"/>
    <property type="evidence" value="ECO:0007669"/>
    <property type="project" value="InterPro"/>
</dbReference>
<name>A0A6A6BSC5_9PEZI</name>
<comment type="subunit">
    <text evidence="9">Component of the Mediator complex.</text>
</comment>
<feature type="region of interest" description="Disordered" evidence="10">
    <location>
        <begin position="305"/>
        <end position="380"/>
    </location>
</feature>
<evidence type="ECO:0000256" key="5">
    <source>
        <dbReference type="ARBA" id="ARBA00023159"/>
    </source>
</evidence>
<evidence type="ECO:0000313" key="11">
    <source>
        <dbReference type="EMBL" id="KAF2145727.1"/>
    </source>
</evidence>
<feature type="compositionally biased region" description="Polar residues" evidence="10">
    <location>
        <begin position="1"/>
        <end position="11"/>
    </location>
</feature>
<dbReference type="EMBL" id="ML995477">
    <property type="protein sequence ID" value="KAF2145727.1"/>
    <property type="molecule type" value="Genomic_DNA"/>
</dbReference>
<keyword evidence="7 9" id="KW-0539">Nucleus</keyword>
<dbReference type="Pfam" id="PF08633">
    <property type="entry name" value="Rox3"/>
    <property type="match status" value="1"/>
</dbReference>
<feature type="region of interest" description="Disordered" evidence="10">
    <location>
        <begin position="1"/>
        <end position="104"/>
    </location>
</feature>
<feature type="non-terminal residue" evidence="11">
    <location>
        <position position="1"/>
    </location>
</feature>
<keyword evidence="5 9" id="KW-0010">Activator</keyword>
<dbReference type="InterPro" id="IPR013942">
    <property type="entry name" value="Mediator_Med19_fun"/>
</dbReference>
<reference evidence="11" key="1">
    <citation type="journal article" date="2020" name="Stud. Mycol.">
        <title>101 Dothideomycetes genomes: a test case for predicting lifestyles and emergence of pathogens.</title>
        <authorList>
            <person name="Haridas S."/>
            <person name="Albert R."/>
            <person name="Binder M."/>
            <person name="Bloem J."/>
            <person name="Labutti K."/>
            <person name="Salamov A."/>
            <person name="Andreopoulos B."/>
            <person name="Baker S."/>
            <person name="Barry K."/>
            <person name="Bills G."/>
            <person name="Bluhm B."/>
            <person name="Cannon C."/>
            <person name="Castanera R."/>
            <person name="Culley D."/>
            <person name="Daum C."/>
            <person name="Ezra D."/>
            <person name="Gonzalez J."/>
            <person name="Henrissat B."/>
            <person name="Kuo A."/>
            <person name="Liang C."/>
            <person name="Lipzen A."/>
            <person name="Lutzoni F."/>
            <person name="Magnuson J."/>
            <person name="Mondo S."/>
            <person name="Nolan M."/>
            <person name="Ohm R."/>
            <person name="Pangilinan J."/>
            <person name="Park H.-J."/>
            <person name="Ramirez L."/>
            <person name="Alfaro M."/>
            <person name="Sun H."/>
            <person name="Tritt A."/>
            <person name="Yoshinaga Y."/>
            <person name="Zwiers L.-H."/>
            <person name="Turgeon B."/>
            <person name="Goodwin S."/>
            <person name="Spatafora J."/>
            <person name="Crous P."/>
            <person name="Grigoriev I."/>
        </authorList>
    </citation>
    <scope>NUCLEOTIDE SEQUENCE</scope>
    <source>
        <strain evidence="11">CBS 121167</strain>
    </source>
</reference>
<sequence>KRQRHTGSFSPASPPYHLAKPAGPVDTTIDQQPNTPTSPPYMSSITQSQTHASLSSTQGPGLTPPSVAASASSQQNTTNTFPTPASSAEMSSFTSKGADGNAQMTDDQMEGITNVPMCDVHVGGDSGHRHTGHDRQGTGSSASEKVGLDRLKAGSSPFYKLSETPYPISRPHASENLLAAYGLNRIAQSVARFDPVTGDKINKLRKSYEGHIKGFQIAGGKNKPEALEGQLNGLLDWPDEEWHSQRVFGKELEKGVDSSLLEKLNRAVKMQPGKLPAEEAAKWRGRIGTDDGLLKKSAPEMTDATAKKIRPVGQGPGQGRLSAAPSPAMKPARPDRAGKKRSYVESSFKGYGEGFADDDPMGESTGGEDEGKGGLKKKRR</sequence>
<gene>
    <name evidence="9" type="primary">MED19</name>
    <name evidence="11" type="ORF">K452DRAFT_196809</name>
</gene>
<evidence type="ECO:0000313" key="12">
    <source>
        <dbReference type="Proteomes" id="UP000799438"/>
    </source>
</evidence>
<dbReference type="OrthoDB" id="2160599at2759"/>
<keyword evidence="4 9" id="KW-0805">Transcription regulation</keyword>
<dbReference type="Proteomes" id="UP000799438">
    <property type="component" value="Unassembled WGS sequence"/>
</dbReference>
<evidence type="ECO:0000256" key="8">
    <source>
        <dbReference type="ARBA" id="ARBA00032018"/>
    </source>
</evidence>
<dbReference type="GO" id="GO:0016592">
    <property type="term" value="C:mediator complex"/>
    <property type="evidence" value="ECO:0007669"/>
    <property type="project" value="InterPro"/>
</dbReference>
<evidence type="ECO:0000256" key="7">
    <source>
        <dbReference type="ARBA" id="ARBA00023242"/>
    </source>
</evidence>
<dbReference type="GO" id="GO:0006357">
    <property type="term" value="P:regulation of transcription by RNA polymerase II"/>
    <property type="evidence" value="ECO:0007669"/>
    <property type="project" value="InterPro"/>
</dbReference>
<protein>
    <recommendedName>
        <fullName evidence="3 9">Mediator of RNA polymerase II transcription subunit 19</fullName>
    </recommendedName>
    <alternativeName>
        <fullName evidence="8 9">Mediator complex subunit 19</fullName>
    </alternativeName>
</protein>
<feature type="region of interest" description="Disordered" evidence="10">
    <location>
        <begin position="122"/>
        <end position="146"/>
    </location>
</feature>
<feature type="compositionally biased region" description="Polar residues" evidence="10">
    <location>
        <begin position="28"/>
        <end position="60"/>
    </location>
</feature>
<comment type="subcellular location">
    <subcellularLocation>
        <location evidence="1 9">Nucleus</location>
    </subcellularLocation>
</comment>
<evidence type="ECO:0000256" key="10">
    <source>
        <dbReference type="SAM" id="MobiDB-lite"/>
    </source>
</evidence>
<evidence type="ECO:0000256" key="4">
    <source>
        <dbReference type="ARBA" id="ARBA00023015"/>
    </source>
</evidence>
<comment type="function">
    <text evidence="9">Component of the Mediator complex, a coactivator involved in the regulated transcription of nearly all RNA polymerase II-dependent genes. Mediator functions as a bridge to convey information from gene-specific regulatory proteins to the basal RNA polymerase II transcription machinery. Mediator is recruited to promoters by direct interactions with regulatory proteins and serves as a scaffold for the assembly of a functional preinitiation complex with RNA polymerase II and the general transcription factors.</text>
</comment>
<feature type="non-terminal residue" evidence="11">
    <location>
        <position position="380"/>
    </location>
</feature>
<evidence type="ECO:0000256" key="9">
    <source>
        <dbReference type="RuleBase" id="RU364151"/>
    </source>
</evidence>
<evidence type="ECO:0000256" key="2">
    <source>
        <dbReference type="ARBA" id="ARBA00009259"/>
    </source>
</evidence>
<dbReference type="AlphaFoldDB" id="A0A6A6BSC5"/>
<comment type="similarity">
    <text evidence="2 9">Belongs to the Mediator complex subunit 19 family.</text>
</comment>